<evidence type="ECO:0000313" key="2">
    <source>
        <dbReference type="Proteomes" id="UP000324222"/>
    </source>
</evidence>
<organism evidence="1 2">
    <name type="scientific">Portunus trituberculatus</name>
    <name type="common">Swimming crab</name>
    <name type="synonym">Neptunus trituberculatus</name>
    <dbReference type="NCBI Taxonomy" id="210409"/>
    <lineage>
        <taxon>Eukaryota</taxon>
        <taxon>Metazoa</taxon>
        <taxon>Ecdysozoa</taxon>
        <taxon>Arthropoda</taxon>
        <taxon>Crustacea</taxon>
        <taxon>Multicrustacea</taxon>
        <taxon>Malacostraca</taxon>
        <taxon>Eumalacostraca</taxon>
        <taxon>Eucarida</taxon>
        <taxon>Decapoda</taxon>
        <taxon>Pleocyemata</taxon>
        <taxon>Brachyura</taxon>
        <taxon>Eubrachyura</taxon>
        <taxon>Portunoidea</taxon>
        <taxon>Portunidae</taxon>
        <taxon>Portuninae</taxon>
        <taxon>Portunus</taxon>
    </lineage>
</organism>
<dbReference type="Proteomes" id="UP000324222">
    <property type="component" value="Unassembled WGS sequence"/>
</dbReference>
<comment type="caution">
    <text evidence="1">The sequence shown here is derived from an EMBL/GenBank/DDBJ whole genome shotgun (WGS) entry which is preliminary data.</text>
</comment>
<dbReference type="EMBL" id="VSRR010057206">
    <property type="protein sequence ID" value="MPC81510.1"/>
    <property type="molecule type" value="Genomic_DNA"/>
</dbReference>
<name>A0A5B7IAL6_PORTR</name>
<reference evidence="1 2" key="1">
    <citation type="submission" date="2019-05" db="EMBL/GenBank/DDBJ databases">
        <title>Another draft genome of Portunus trituberculatus and its Hox gene families provides insights of decapod evolution.</title>
        <authorList>
            <person name="Jeong J.-H."/>
            <person name="Song I."/>
            <person name="Kim S."/>
            <person name="Choi T."/>
            <person name="Kim D."/>
            <person name="Ryu S."/>
            <person name="Kim W."/>
        </authorList>
    </citation>
    <scope>NUCLEOTIDE SEQUENCE [LARGE SCALE GENOMIC DNA]</scope>
    <source>
        <tissue evidence="1">Muscle</tissue>
    </source>
</reference>
<protein>
    <submittedName>
        <fullName evidence="1">Uncharacterized protein</fullName>
    </submittedName>
</protein>
<evidence type="ECO:0000313" key="1">
    <source>
        <dbReference type="EMBL" id="MPC81510.1"/>
    </source>
</evidence>
<proteinExistence type="predicted"/>
<sequence length="59" mass="6562">MNLEEPAGGVGLESRCRSLSPSRHDESDFYKEKMCNRVAQVIIFFCVTVSSARLTQPGI</sequence>
<gene>
    <name evidence="1" type="ORF">E2C01_076131</name>
</gene>
<dbReference type="AlphaFoldDB" id="A0A5B7IAL6"/>
<accession>A0A5B7IAL6</accession>
<keyword evidence="2" id="KW-1185">Reference proteome</keyword>